<feature type="transmembrane region" description="Helical" evidence="7">
    <location>
        <begin position="105"/>
        <end position="127"/>
    </location>
</feature>
<feature type="transmembrane region" description="Helical" evidence="7">
    <location>
        <begin position="39"/>
        <end position="62"/>
    </location>
</feature>
<dbReference type="NCBIfam" id="TIGR03426">
    <property type="entry name" value="shape_MreD"/>
    <property type="match status" value="1"/>
</dbReference>
<dbReference type="PIRSF" id="PIRSF018472">
    <property type="entry name" value="MreD_proteobac"/>
    <property type="match status" value="1"/>
</dbReference>
<comment type="subcellular location">
    <subcellularLocation>
        <location evidence="1">Cell membrane</location>
        <topology evidence="1">Multi-pass membrane protein</topology>
    </subcellularLocation>
</comment>
<evidence type="ECO:0000256" key="3">
    <source>
        <dbReference type="ARBA" id="ARBA00022692"/>
    </source>
</evidence>
<feature type="transmembrane region" description="Helical" evidence="7">
    <location>
        <begin position="12"/>
        <end position="32"/>
    </location>
</feature>
<evidence type="ECO:0000313" key="8">
    <source>
        <dbReference type="EMBL" id="VAW87139.1"/>
    </source>
</evidence>
<dbReference type="PANTHER" id="PTHR37484">
    <property type="entry name" value="ROD SHAPE-DETERMINING PROTEIN MRED"/>
    <property type="match status" value="1"/>
</dbReference>
<protein>
    <submittedName>
        <fullName evidence="8">Rod shape-determining protein MreD</fullName>
    </submittedName>
</protein>
<keyword evidence="4" id="KW-0133">Cell shape</keyword>
<gene>
    <name evidence="8" type="ORF">MNBD_GAMMA16-3</name>
</gene>
<sequence>MSKFSAPHGRLALYATFAIAFFLTAMPLPDWLVSWRPEWIPIVLIFWCINLPHRVGMGTAWITGMFLDVLQGALLGQHALALTIVAFIALKLHQRLRVYPLWQQSLSIFVLVMLYQLLLLWVSGIAGISTGNWLYWLPSLSSMLLWPVIDSVLRSIRRGFGIQ</sequence>
<accession>A0A3B0ZLP9</accession>
<organism evidence="8">
    <name type="scientific">hydrothermal vent metagenome</name>
    <dbReference type="NCBI Taxonomy" id="652676"/>
    <lineage>
        <taxon>unclassified sequences</taxon>
        <taxon>metagenomes</taxon>
        <taxon>ecological metagenomes</taxon>
    </lineage>
</organism>
<evidence type="ECO:0000256" key="7">
    <source>
        <dbReference type="SAM" id="Phobius"/>
    </source>
</evidence>
<dbReference type="Pfam" id="PF04093">
    <property type="entry name" value="MreD"/>
    <property type="match status" value="1"/>
</dbReference>
<dbReference type="EMBL" id="UOFO01000111">
    <property type="protein sequence ID" value="VAW87139.1"/>
    <property type="molecule type" value="Genomic_DNA"/>
</dbReference>
<evidence type="ECO:0000256" key="6">
    <source>
        <dbReference type="ARBA" id="ARBA00023136"/>
    </source>
</evidence>
<name>A0A3B0ZLP9_9ZZZZ</name>
<feature type="transmembrane region" description="Helical" evidence="7">
    <location>
        <begin position="74"/>
        <end position="93"/>
    </location>
</feature>
<dbReference type="GO" id="GO:0005886">
    <property type="term" value="C:plasma membrane"/>
    <property type="evidence" value="ECO:0007669"/>
    <property type="project" value="UniProtKB-SubCell"/>
</dbReference>
<keyword evidence="5 7" id="KW-1133">Transmembrane helix</keyword>
<evidence type="ECO:0000256" key="4">
    <source>
        <dbReference type="ARBA" id="ARBA00022960"/>
    </source>
</evidence>
<dbReference type="PANTHER" id="PTHR37484:SF1">
    <property type="entry name" value="ROD SHAPE-DETERMINING PROTEIN MRED"/>
    <property type="match status" value="1"/>
</dbReference>
<keyword evidence="3 7" id="KW-0812">Transmembrane</keyword>
<dbReference type="AlphaFoldDB" id="A0A3B0ZLP9"/>
<feature type="transmembrane region" description="Helical" evidence="7">
    <location>
        <begin position="133"/>
        <end position="153"/>
    </location>
</feature>
<evidence type="ECO:0000256" key="5">
    <source>
        <dbReference type="ARBA" id="ARBA00022989"/>
    </source>
</evidence>
<evidence type="ECO:0000256" key="1">
    <source>
        <dbReference type="ARBA" id="ARBA00004651"/>
    </source>
</evidence>
<evidence type="ECO:0000256" key="2">
    <source>
        <dbReference type="ARBA" id="ARBA00022475"/>
    </source>
</evidence>
<reference evidence="8" key="1">
    <citation type="submission" date="2018-06" db="EMBL/GenBank/DDBJ databases">
        <authorList>
            <person name="Zhirakovskaya E."/>
        </authorList>
    </citation>
    <scope>NUCLEOTIDE SEQUENCE</scope>
</reference>
<dbReference type="InterPro" id="IPR026034">
    <property type="entry name" value="MreD_proteobac"/>
</dbReference>
<keyword evidence="6 7" id="KW-0472">Membrane</keyword>
<keyword evidence="2" id="KW-1003">Cell membrane</keyword>
<dbReference type="InterPro" id="IPR007227">
    <property type="entry name" value="Cell_shape_determining_MreD"/>
</dbReference>
<proteinExistence type="predicted"/>
<dbReference type="GO" id="GO:0008360">
    <property type="term" value="P:regulation of cell shape"/>
    <property type="evidence" value="ECO:0007669"/>
    <property type="project" value="UniProtKB-KW"/>
</dbReference>